<dbReference type="AlphaFoldDB" id="A0A9D4ZH64"/>
<comment type="caution">
    <text evidence="1">The sequence shown here is derived from an EMBL/GenBank/DDBJ whole genome shotgun (WGS) entry which is preliminary data.</text>
</comment>
<proteinExistence type="predicted"/>
<dbReference type="Proteomes" id="UP000886520">
    <property type="component" value="Chromosome 12"/>
</dbReference>
<protein>
    <submittedName>
        <fullName evidence="1">Uncharacterized protein</fullName>
    </submittedName>
</protein>
<dbReference type="EMBL" id="JABFUD020000012">
    <property type="protein sequence ID" value="KAI5072716.1"/>
    <property type="molecule type" value="Genomic_DNA"/>
</dbReference>
<keyword evidence="2" id="KW-1185">Reference proteome</keyword>
<accession>A0A9D4ZH64</accession>
<sequence>MKGIGVAFTRPQRKRMSSQHLLKSIEEHLHRLLKLAMTIDAGLPFLNGVLVPHESGLLLHRPSPLWVCTSYAGIEMDMCTPMTPIEKSFLLTLMDGDVLKLNLLRAFLRLVFTLDTLEQFSLFLCGSGATGKSTLTELLEYILGKRCKNLDVSQIDN</sequence>
<name>A0A9D4ZH64_ADICA</name>
<organism evidence="1 2">
    <name type="scientific">Adiantum capillus-veneris</name>
    <name type="common">Maidenhair fern</name>
    <dbReference type="NCBI Taxonomy" id="13818"/>
    <lineage>
        <taxon>Eukaryota</taxon>
        <taxon>Viridiplantae</taxon>
        <taxon>Streptophyta</taxon>
        <taxon>Embryophyta</taxon>
        <taxon>Tracheophyta</taxon>
        <taxon>Polypodiopsida</taxon>
        <taxon>Polypodiidae</taxon>
        <taxon>Polypodiales</taxon>
        <taxon>Pteridineae</taxon>
        <taxon>Pteridaceae</taxon>
        <taxon>Vittarioideae</taxon>
        <taxon>Adiantum</taxon>
    </lineage>
</organism>
<evidence type="ECO:0000313" key="2">
    <source>
        <dbReference type="Proteomes" id="UP000886520"/>
    </source>
</evidence>
<gene>
    <name evidence="1" type="ORF">GOP47_0012822</name>
</gene>
<reference evidence="1" key="1">
    <citation type="submission" date="2021-01" db="EMBL/GenBank/DDBJ databases">
        <title>Adiantum capillus-veneris genome.</title>
        <authorList>
            <person name="Fang Y."/>
            <person name="Liao Q."/>
        </authorList>
    </citation>
    <scope>NUCLEOTIDE SEQUENCE</scope>
    <source>
        <strain evidence="1">H3</strain>
        <tissue evidence="1">Leaf</tissue>
    </source>
</reference>
<evidence type="ECO:0000313" key="1">
    <source>
        <dbReference type="EMBL" id="KAI5072716.1"/>
    </source>
</evidence>